<reference evidence="1" key="1">
    <citation type="submission" date="2020-01" db="EMBL/GenBank/DDBJ databases">
        <authorList>
            <person name="Meier V. D."/>
            <person name="Meier V D."/>
        </authorList>
    </citation>
    <scope>NUCLEOTIDE SEQUENCE</scope>
    <source>
        <strain evidence="1">HLG_WM_MAG_03</strain>
    </source>
</reference>
<evidence type="ECO:0000313" key="1">
    <source>
        <dbReference type="EMBL" id="CAA6798507.1"/>
    </source>
</evidence>
<gene>
    <name evidence="1" type="ORF">HELGO_WM27912</name>
</gene>
<protein>
    <submittedName>
        <fullName evidence="1">Uncharacterized protein</fullName>
    </submittedName>
</protein>
<dbReference type="AlphaFoldDB" id="A0A6S6S5R4"/>
<sequence>MVRVTLMFNRPITTTAYDVRKNIGLGYKGDEISRRFPKLWSSVEHWRVDEGWFE</sequence>
<feature type="non-terminal residue" evidence="1">
    <location>
        <position position="54"/>
    </location>
</feature>
<organism evidence="1">
    <name type="scientific">uncultured Sulfurovum sp</name>
    <dbReference type="NCBI Taxonomy" id="269237"/>
    <lineage>
        <taxon>Bacteria</taxon>
        <taxon>Pseudomonadati</taxon>
        <taxon>Campylobacterota</taxon>
        <taxon>Epsilonproteobacteria</taxon>
        <taxon>Campylobacterales</taxon>
        <taxon>Sulfurovaceae</taxon>
        <taxon>Sulfurovum</taxon>
        <taxon>environmental samples</taxon>
    </lineage>
</organism>
<name>A0A6S6S5R4_9BACT</name>
<dbReference type="EMBL" id="CACVAR010000007">
    <property type="protein sequence ID" value="CAA6798507.1"/>
    <property type="molecule type" value="Genomic_DNA"/>
</dbReference>
<proteinExistence type="predicted"/>
<accession>A0A6S6S5R4</accession>